<dbReference type="InterPro" id="IPR009057">
    <property type="entry name" value="Homeodomain-like_sf"/>
</dbReference>
<dbReference type="InterPro" id="IPR050204">
    <property type="entry name" value="AraC_XylS_family_regulators"/>
</dbReference>
<proteinExistence type="predicted"/>
<accession>A0A8J3X9E3</accession>
<feature type="region of interest" description="Disordered" evidence="4">
    <location>
        <begin position="304"/>
        <end position="326"/>
    </location>
</feature>
<dbReference type="PROSITE" id="PS01124">
    <property type="entry name" value="HTH_ARAC_FAMILY_2"/>
    <property type="match status" value="1"/>
</dbReference>
<dbReference type="InterPro" id="IPR018060">
    <property type="entry name" value="HTH_AraC"/>
</dbReference>
<dbReference type="InterPro" id="IPR018062">
    <property type="entry name" value="HTH_AraC-typ_CS"/>
</dbReference>
<evidence type="ECO:0000256" key="3">
    <source>
        <dbReference type="ARBA" id="ARBA00023163"/>
    </source>
</evidence>
<comment type="caution">
    <text evidence="6">The sequence shown here is derived from an EMBL/GenBank/DDBJ whole genome shotgun (WGS) entry which is preliminary data.</text>
</comment>
<dbReference type="PROSITE" id="PS00041">
    <property type="entry name" value="HTH_ARAC_FAMILY_1"/>
    <property type="match status" value="1"/>
</dbReference>
<dbReference type="Proteomes" id="UP000650628">
    <property type="component" value="Unassembled WGS sequence"/>
</dbReference>
<dbReference type="PANTHER" id="PTHR46796:SF13">
    <property type="entry name" value="HTH-TYPE TRANSCRIPTIONAL ACTIVATOR RHAS"/>
    <property type="match status" value="1"/>
</dbReference>
<evidence type="ECO:0000256" key="1">
    <source>
        <dbReference type="ARBA" id="ARBA00023015"/>
    </source>
</evidence>
<evidence type="ECO:0000256" key="2">
    <source>
        <dbReference type="ARBA" id="ARBA00023125"/>
    </source>
</evidence>
<keyword evidence="1" id="KW-0805">Transcription regulation</keyword>
<keyword evidence="7" id="KW-1185">Reference proteome</keyword>
<dbReference type="SUPFAM" id="SSF46689">
    <property type="entry name" value="Homeodomain-like"/>
    <property type="match status" value="2"/>
</dbReference>
<keyword evidence="3" id="KW-0804">Transcription</keyword>
<dbReference type="Pfam" id="PF12833">
    <property type="entry name" value="HTH_18"/>
    <property type="match status" value="1"/>
</dbReference>
<dbReference type="Pfam" id="PF12852">
    <property type="entry name" value="Cupin_6"/>
    <property type="match status" value="1"/>
</dbReference>
<evidence type="ECO:0000313" key="7">
    <source>
        <dbReference type="Proteomes" id="UP000650628"/>
    </source>
</evidence>
<protein>
    <submittedName>
        <fullName evidence="6">AraC family transcriptional regulator</fullName>
    </submittedName>
</protein>
<reference evidence="6 7" key="1">
    <citation type="submission" date="2021-01" db="EMBL/GenBank/DDBJ databases">
        <title>Whole genome shotgun sequence of Planotetraspora mira NBRC 15435.</title>
        <authorList>
            <person name="Komaki H."/>
            <person name="Tamura T."/>
        </authorList>
    </citation>
    <scope>NUCLEOTIDE SEQUENCE [LARGE SCALE GENOMIC DNA]</scope>
    <source>
        <strain evidence="6 7">NBRC 15435</strain>
    </source>
</reference>
<dbReference type="AlphaFoldDB" id="A0A8J3X9E3"/>
<feature type="domain" description="HTH araC/xylS-type" evidence="5">
    <location>
        <begin position="210"/>
        <end position="308"/>
    </location>
</feature>
<dbReference type="SMART" id="SM00342">
    <property type="entry name" value="HTH_ARAC"/>
    <property type="match status" value="1"/>
</dbReference>
<name>A0A8J3X9E3_9ACTN</name>
<sequence length="326" mass="34912">MDVLTDLLHRARAQNALVRQLIQRPPWGMTYADAPPLTVAATLGGHATIRLGDLAPTRLAAGDIALITAPCGYTIADDPATAPQFVIRDGRKYLPTGAPADPHPMSAPRTYGAGLSGATVMLRGVYELHGDVASRLLDLLPPLAVVPAGPRTQTTLDLLSAEAARDEPGQDAVLARLLDLVLVIALRAWCTRPEATPPAWYRALTDPAIGEALRFLHEDPTHRWTVASLAAKVGMSRAAFAQRFAALVGQPPLAYLTDWRMTLAADLLRDTRQTVATVARQVGYQDPFAFSVAFKRARGRTPSAWRGSSWPALRSAGTARPRATGG</sequence>
<gene>
    <name evidence="6" type="ORF">Pmi06nite_57580</name>
</gene>
<dbReference type="RefSeq" id="WP_203956216.1">
    <property type="nucleotide sequence ID" value="NZ_BOOO01000034.1"/>
</dbReference>
<evidence type="ECO:0000313" key="6">
    <source>
        <dbReference type="EMBL" id="GII32316.1"/>
    </source>
</evidence>
<dbReference type="GO" id="GO:0003700">
    <property type="term" value="F:DNA-binding transcription factor activity"/>
    <property type="evidence" value="ECO:0007669"/>
    <property type="project" value="InterPro"/>
</dbReference>
<keyword evidence="2" id="KW-0238">DNA-binding</keyword>
<evidence type="ECO:0000256" key="4">
    <source>
        <dbReference type="SAM" id="MobiDB-lite"/>
    </source>
</evidence>
<evidence type="ECO:0000259" key="5">
    <source>
        <dbReference type="PROSITE" id="PS01124"/>
    </source>
</evidence>
<dbReference type="GO" id="GO:0043565">
    <property type="term" value="F:sequence-specific DNA binding"/>
    <property type="evidence" value="ECO:0007669"/>
    <property type="project" value="InterPro"/>
</dbReference>
<dbReference type="InterPro" id="IPR032783">
    <property type="entry name" value="AraC_lig"/>
</dbReference>
<dbReference type="EMBL" id="BOOO01000034">
    <property type="protein sequence ID" value="GII32316.1"/>
    <property type="molecule type" value="Genomic_DNA"/>
</dbReference>
<dbReference type="PANTHER" id="PTHR46796">
    <property type="entry name" value="HTH-TYPE TRANSCRIPTIONAL ACTIVATOR RHAS-RELATED"/>
    <property type="match status" value="1"/>
</dbReference>
<organism evidence="6 7">
    <name type="scientific">Planotetraspora mira</name>
    <dbReference type="NCBI Taxonomy" id="58121"/>
    <lineage>
        <taxon>Bacteria</taxon>
        <taxon>Bacillati</taxon>
        <taxon>Actinomycetota</taxon>
        <taxon>Actinomycetes</taxon>
        <taxon>Streptosporangiales</taxon>
        <taxon>Streptosporangiaceae</taxon>
        <taxon>Planotetraspora</taxon>
    </lineage>
</organism>
<dbReference type="Gene3D" id="1.10.10.60">
    <property type="entry name" value="Homeodomain-like"/>
    <property type="match status" value="2"/>
</dbReference>